<keyword evidence="3 11" id="KW-0812">Transmembrane</keyword>
<protein>
    <recommendedName>
        <fullName evidence="12">Sec20 C-terminal domain-containing protein</fullName>
    </recommendedName>
</protein>
<evidence type="ECO:0000256" key="2">
    <source>
        <dbReference type="ARBA" id="ARBA00022448"/>
    </source>
</evidence>
<keyword evidence="2" id="KW-0813">Transport</keyword>
<feature type="domain" description="Sec20 C-terminal" evidence="12">
    <location>
        <begin position="160"/>
        <end position="250"/>
    </location>
</feature>
<dbReference type="GO" id="GO:0006890">
    <property type="term" value="P:retrograde vesicle-mediated transport, Golgi to endoplasmic reticulum"/>
    <property type="evidence" value="ECO:0007669"/>
    <property type="project" value="InterPro"/>
</dbReference>
<dbReference type="Pfam" id="PF03908">
    <property type="entry name" value="Sec20"/>
    <property type="match status" value="1"/>
</dbReference>
<feature type="transmembrane region" description="Helical" evidence="11">
    <location>
        <begin position="229"/>
        <end position="246"/>
    </location>
</feature>
<keyword evidence="7" id="KW-0175">Coiled coil</keyword>
<keyword evidence="5" id="KW-0931">ER-Golgi transport</keyword>
<evidence type="ECO:0000256" key="1">
    <source>
        <dbReference type="ARBA" id="ARBA00004163"/>
    </source>
</evidence>
<comment type="similarity">
    <text evidence="9">Belongs to the SEC20 family.</text>
</comment>
<dbReference type="AlphaFoldDB" id="A0A1D1ZVT3"/>
<evidence type="ECO:0000256" key="5">
    <source>
        <dbReference type="ARBA" id="ARBA00022892"/>
    </source>
</evidence>
<dbReference type="InterPro" id="IPR005606">
    <property type="entry name" value="Sec20"/>
</dbReference>
<evidence type="ECO:0000256" key="9">
    <source>
        <dbReference type="ARBA" id="ARBA00037934"/>
    </source>
</evidence>
<accession>A0A1D1ZVT3</accession>
<dbReference type="PANTHER" id="PTHR12825">
    <property type="entry name" value="BNIP1-RELATED"/>
    <property type="match status" value="1"/>
</dbReference>
<gene>
    <name evidence="13" type="ORF">g.17990</name>
</gene>
<evidence type="ECO:0000259" key="12">
    <source>
        <dbReference type="Pfam" id="PF03908"/>
    </source>
</evidence>
<keyword evidence="4" id="KW-0256">Endoplasmic reticulum</keyword>
<evidence type="ECO:0000256" key="10">
    <source>
        <dbReference type="SAM" id="MobiDB-lite"/>
    </source>
</evidence>
<evidence type="ECO:0000256" key="6">
    <source>
        <dbReference type="ARBA" id="ARBA00022989"/>
    </source>
</evidence>
<feature type="region of interest" description="Disordered" evidence="10">
    <location>
        <begin position="331"/>
        <end position="375"/>
    </location>
</feature>
<comment type="subcellular location">
    <subcellularLocation>
        <location evidence="1">Endoplasmic reticulum membrane</location>
        <topology evidence="1">Single-pass type IV membrane protein</topology>
    </subcellularLocation>
</comment>
<proteinExistence type="inferred from homology"/>
<evidence type="ECO:0000313" key="13">
    <source>
        <dbReference type="EMBL" id="JAT71042.1"/>
    </source>
</evidence>
<dbReference type="GO" id="GO:0005789">
    <property type="term" value="C:endoplasmic reticulum membrane"/>
    <property type="evidence" value="ECO:0007669"/>
    <property type="project" value="UniProtKB-SubCell"/>
</dbReference>
<evidence type="ECO:0000256" key="8">
    <source>
        <dbReference type="ARBA" id="ARBA00023136"/>
    </source>
</evidence>
<evidence type="ECO:0000256" key="3">
    <source>
        <dbReference type="ARBA" id="ARBA00022692"/>
    </source>
</evidence>
<dbReference type="InterPro" id="IPR056173">
    <property type="entry name" value="Sec20_C"/>
</dbReference>
<keyword evidence="6 11" id="KW-1133">Transmembrane helix</keyword>
<evidence type="ECO:0000256" key="11">
    <source>
        <dbReference type="SAM" id="Phobius"/>
    </source>
</evidence>
<keyword evidence="8 11" id="KW-0472">Membrane</keyword>
<dbReference type="PANTHER" id="PTHR12825:SF0">
    <property type="entry name" value="VESICLE TRANSPORT PROTEIN SEC20"/>
    <property type="match status" value="1"/>
</dbReference>
<organism evidence="13">
    <name type="scientific">Auxenochlorella protothecoides</name>
    <name type="common">Green microalga</name>
    <name type="synonym">Chlorella protothecoides</name>
    <dbReference type="NCBI Taxonomy" id="3075"/>
    <lineage>
        <taxon>Eukaryota</taxon>
        <taxon>Viridiplantae</taxon>
        <taxon>Chlorophyta</taxon>
        <taxon>core chlorophytes</taxon>
        <taxon>Trebouxiophyceae</taxon>
        <taxon>Chlorellales</taxon>
        <taxon>Chlorellaceae</taxon>
        <taxon>Auxenochlorella</taxon>
    </lineage>
</organism>
<dbReference type="EMBL" id="GDKF01007580">
    <property type="protein sequence ID" value="JAT71042.1"/>
    <property type="molecule type" value="Transcribed_RNA"/>
</dbReference>
<reference evidence="13" key="1">
    <citation type="submission" date="2015-08" db="EMBL/GenBank/DDBJ databases">
        <authorList>
            <person name="Babu N.S."/>
            <person name="Beckwith C.J."/>
            <person name="Beseler K.G."/>
            <person name="Brison A."/>
            <person name="Carone J.V."/>
            <person name="Caskin T.P."/>
            <person name="Diamond M."/>
            <person name="Durham M.E."/>
            <person name="Foxe J.M."/>
            <person name="Go M."/>
            <person name="Henderson B.A."/>
            <person name="Jones I.B."/>
            <person name="McGettigan J.A."/>
            <person name="Micheletti S.J."/>
            <person name="Nasrallah M.E."/>
            <person name="Ortiz D."/>
            <person name="Piller C.R."/>
            <person name="Privatt S.R."/>
            <person name="Schneider S.L."/>
            <person name="Sharp S."/>
            <person name="Smith T.C."/>
            <person name="Stanton J.D."/>
            <person name="Ullery H.E."/>
            <person name="Wilson R.J."/>
            <person name="Serrano M.G."/>
            <person name="Buck G."/>
            <person name="Lee V."/>
            <person name="Wang Y."/>
            <person name="Carvalho R."/>
            <person name="Voegtly L."/>
            <person name="Shi R."/>
            <person name="Duckworth R."/>
            <person name="Johnson A."/>
            <person name="Loviza R."/>
            <person name="Walstead R."/>
            <person name="Shah Z."/>
            <person name="Kiflezghi M."/>
            <person name="Wade K."/>
            <person name="Ball S.L."/>
            <person name="Bradley K.W."/>
            <person name="Asai D.J."/>
            <person name="Bowman C.A."/>
            <person name="Russell D.A."/>
            <person name="Pope W.H."/>
            <person name="Jacobs-Sera D."/>
            <person name="Hendrix R.W."/>
            <person name="Hatfull G.F."/>
        </authorList>
    </citation>
    <scope>NUCLEOTIDE SEQUENCE</scope>
</reference>
<dbReference type="GO" id="GO:0031201">
    <property type="term" value="C:SNARE complex"/>
    <property type="evidence" value="ECO:0007669"/>
    <property type="project" value="TreeGrafter"/>
</dbReference>
<evidence type="ECO:0000256" key="7">
    <source>
        <dbReference type="ARBA" id="ARBA00023054"/>
    </source>
</evidence>
<sequence>MPSCRRAGRPCVISSSSARKAAGAWCKVDEHTSEPGVGSQRQGHVIHAVFGKHTRFLQGMVVHCSTRHSSPLHLELPSTCRIPTPREAEAQSNAGLITRHKATHEALQNALTAAAQRRRAALAASGASQRRELLGAASAQGLSAAAAAQRAAAASSRLATSQNVTQGLKRARQVLAEELQHTSATLAALDSSHGQLRGARDEYVGQAPLLKRSRRLLRTINWQSNLDNILLWTGVIIFGAVALYIVQKRVSYFVPGSLKPGNVLALLRHRAGAGRPGPGAQPLTQARLAEDPGPGMPTGLTDVNSIGRPAQQVIFSDGSAPLVKQAREQIQEPGLPAASPAVAREEVRRATQVGPAVQNPSLDRQAPTWQEHAEL</sequence>
<name>A0A1D1ZVT3_AUXPR</name>
<evidence type="ECO:0000256" key="4">
    <source>
        <dbReference type="ARBA" id="ARBA00022824"/>
    </source>
</evidence>
<dbReference type="GO" id="GO:0005484">
    <property type="term" value="F:SNAP receptor activity"/>
    <property type="evidence" value="ECO:0007669"/>
    <property type="project" value="InterPro"/>
</dbReference>